<dbReference type="AlphaFoldDB" id="A0A4T0IVY5"/>
<evidence type="ECO:0000259" key="2">
    <source>
        <dbReference type="PROSITE" id="PS50404"/>
    </source>
</evidence>
<comment type="similarity">
    <text evidence="1">Belongs to the GST superfamily.</text>
</comment>
<feature type="domain" description="GST C-terminal" evidence="3">
    <location>
        <begin position="99"/>
        <end position="231"/>
    </location>
</feature>
<organism evidence="4 5">
    <name type="scientific">Wallemia ichthyophaga</name>
    <dbReference type="NCBI Taxonomy" id="245174"/>
    <lineage>
        <taxon>Eukaryota</taxon>
        <taxon>Fungi</taxon>
        <taxon>Dikarya</taxon>
        <taxon>Basidiomycota</taxon>
        <taxon>Wallemiomycotina</taxon>
        <taxon>Wallemiomycetes</taxon>
        <taxon>Wallemiales</taxon>
        <taxon>Wallemiaceae</taxon>
        <taxon>Wallemia</taxon>
    </lineage>
</organism>
<reference evidence="4 5" key="1">
    <citation type="submission" date="2019-03" db="EMBL/GenBank/DDBJ databases">
        <title>Sequencing 23 genomes of Wallemia ichthyophaga.</title>
        <authorList>
            <person name="Gostincar C."/>
        </authorList>
    </citation>
    <scope>NUCLEOTIDE SEQUENCE [LARGE SCALE GENOMIC DNA]</scope>
    <source>
        <strain evidence="4 5">EXF-6200</strain>
    </source>
</reference>
<evidence type="ECO:0000259" key="3">
    <source>
        <dbReference type="PROSITE" id="PS50405"/>
    </source>
</evidence>
<dbReference type="SFLD" id="SFLDG00358">
    <property type="entry name" value="Main_(cytGST)"/>
    <property type="match status" value="1"/>
</dbReference>
<dbReference type="InterPro" id="IPR010987">
    <property type="entry name" value="Glutathione-S-Trfase_C-like"/>
</dbReference>
<sequence length="514" mass="57502">MAPAITLYACASGPNPPKVAYLLEELGISYDIKSLVFGEGDENKPGVKGASFLKINPNGRVPAIVDHENNDFCVWESGAILQYLAETKKGGDKYIGGGHGNEKYEVLTWLAFQISGHGPMQGQVNYTKLFFKNYWNEECQPSVVKRFENETYRVFSVLESRLKAQKQAGSDYIAGKNFSIADMSFHAWLRIAAFPGLDLSGYPTLKAYMEHMEAKQSTQAATKKIADACNVTCIMQSLEQVLSHNSEFCVARRRWGYDHDLYQGSSLTEALKRSRPKVFSVEMAIFASRVTIYHNTDASTRSANADEYAEYADNDTLAETVVDSNSIVDKDSLYKDADDVKYFNDSDSKSTLSTSNTLNKNIIEIPGKQVISTSHRSKYMRSRYTVAIVGHPGEEITLNRGSHYFSIKKKFTLNGKEYLVEGKKFDVIISNIATGEVLCRYQFKTFAKHKSGVLIMSMPVDSVLYERIVVFTVMMVELKFLTEAAHATWEGLFVAGVNNSMAKATSSRIKDERE</sequence>
<dbReference type="CDD" id="cd03048">
    <property type="entry name" value="GST_N_Ure2p_like"/>
    <property type="match status" value="1"/>
</dbReference>
<dbReference type="InterPro" id="IPR040079">
    <property type="entry name" value="Glutathione_S-Trfase"/>
</dbReference>
<dbReference type="Pfam" id="PF00043">
    <property type="entry name" value="GST_C"/>
    <property type="match status" value="1"/>
</dbReference>
<dbReference type="PANTHER" id="PTHR44051">
    <property type="entry name" value="GLUTATHIONE S-TRANSFERASE-RELATED"/>
    <property type="match status" value="1"/>
</dbReference>
<dbReference type="InterPro" id="IPR036249">
    <property type="entry name" value="Thioredoxin-like_sf"/>
</dbReference>
<accession>A0A4T0IVY5</accession>
<name>A0A4T0IVY5_WALIC</name>
<gene>
    <name evidence="4" type="ORF">E3P86_03095</name>
</gene>
<dbReference type="Pfam" id="PF02798">
    <property type="entry name" value="GST_N"/>
    <property type="match status" value="1"/>
</dbReference>
<feature type="domain" description="GST N-terminal" evidence="2">
    <location>
        <begin position="3"/>
        <end position="92"/>
    </location>
</feature>
<dbReference type="EMBL" id="SPOI01000198">
    <property type="protein sequence ID" value="TIB32692.1"/>
    <property type="molecule type" value="Genomic_DNA"/>
</dbReference>
<evidence type="ECO:0000256" key="1">
    <source>
        <dbReference type="ARBA" id="ARBA00007409"/>
    </source>
</evidence>
<dbReference type="PROSITE" id="PS50404">
    <property type="entry name" value="GST_NTER"/>
    <property type="match status" value="1"/>
</dbReference>
<dbReference type="Gene3D" id="3.40.30.10">
    <property type="entry name" value="Glutaredoxin"/>
    <property type="match status" value="1"/>
</dbReference>
<dbReference type="InterPro" id="IPR004045">
    <property type="entry name" value="Glutathione_S-Trfase_N"/>
</dbReference>
<dbReference type="InterPro" id="IPR004046">
    <property type="entry name" value="GST_C"/>
</dbReference>
<evidence type="ECO:0000313" key="4">
    <source>
        <dbReference type="EMBL" id="TIB32692.1"/>
    </source>
</evidence>
<evidence type="ECO:0000313" key="5">
    <source>
        <dbReference type="Proteomes" id="UP000310689"/>
    </source>
</evidence>
<dbReference type="Gene3D" id="1.20.1050.10">
    <property type="match status" value="1"/>
</dbReference>
<proteinExistence type="inferred from homology"/>
<dbReference type="PROSITE" id="PS50405">
    <property type="entry name" value="GST_CTER"/>
    <property type="match status" value="1"/>
</dbReference>
<evidence type="ECO:0008006" key="6">
    <source>
        <dbReference type="Google" id="ProtNLM"/>
    </source>
</evidence>
<dbReference type="Proteomes" id="UP000310689">
    <property type="component" value="Unassembled WGS sequence"/>
</dbReference>
<protein>
    <recommendedName>
        <fullName evidence="6">Glutathione S-transferase</fullName>
    </recommendedName>
</protein>
<comment type="caution">
    <text evidence="4">The sequence shown here is derived from an EMBL/GenBank/DDBJ whole genome shotgun (WGS) entry which is preliminary data.</text>
</comment>
<dbReference type="InterPro" id="IPR036282">
    <property type="entry name" value="Glutathione-S-Trfase_C_sf"/>
</dbReference>
<dbReference type="SFLD" id="SFLDS00019">
    <property type="entry name" value="Glutathione_Transferase_(cytos"/>
    <property type="match status" value="1"/>
</dbReference>
<dbReference type="SUPFAM" id="SSF47616">
    <property type="entry name" value="GST C-terminal domain-like"/>
    <property type="match status" value="1"/>
</dbReference>
<dbReference type="PANTHER" id="PTHR44051:SF14">
    <property type="entry name" value="GLUTATHIONE S-TRANSFERASE II"/>
    <property type="match status" value="1"/>
</dbReference>
<dbReference type="SUPFAM" id="SSF52833">
    <property type="entry name" value="Thioredoxin-like"/>
    <property type="match status" value="1"/>
</dbReference>